<evidence type="ECO:0008006" key="3">
    <source>
        <dbReference type="Google" id="ProtNLM"/>
    </source>
</evidence>
<proteinExistence type="predicted"/>
<keyword evidence="2" id="KW-1185">Reference proteome</keyword>
<accession>A0AAW1KXL5</accession>
<dbReference type="Proteomes" id="UP001443914">
    <property type="component" value="Unassembled WGS sequence"/>
</dbReference>
<comment type="caution">
    <text evidence="1">The sequence shown here is derived from an EMBL/GenBank/DDBJ whole genome shotgun (WGS) entry which is preliminary data.</text>
</comment>
<reference evidence="1" key="1">
    <citation type="submission" date="2024-03" db="EMBL/GenBank/DDBJ databases">
        <title>WGS assembly of Saponaria officinalis var. Norfolk2.</title>
        <authorList>
            <person name="Jenkins J."/>
            <person name="Shu S."/>
            <person name="Grimwood J."/>
            <person name="Barry K."/>
            <person name="Goodstein D."/>
            <person name="Schmutz J."/>
            <person name="Leebens-Mack J."/>
            <person name="Osbourn A."/>
        </authorList>
    </citation>
    <scope>NUCLEOTIDE SEQUENCE [LARGE SCALE GENOMIC DNA]</scope>
    <source>
        <strain evidence="1">JIC</strain>
    </source>
</reference>
<sequence length="125" mass="14339">MKKQQTVSRSSAEAEYRSMAAVTCVLKWLKALLLNFGITSSRSIELFCNSQYALYIAQNPVFHERTKHIEIDCHFVRDAIMSGIIQTSHVSTQEQLTYIFTKVLGKQQFEYLLRKLGILDLHAPT</sequence>
<gene>
    <name evidence="1" type="ORF">RND81_05G120300</name>
</gene>
<evidence type="ECO:0000313" key="1">
    <source>
        <dbReference type="EMBL" id="KAK9725070.1"/>
    </source>
</evidence>
<dbReference type="CDD" id="cd09272">
    <property type="entry name" value="RNase_HI_RT_Ty1"/>
    <property type="match status" value="1"/>
</dbReference>
<dbReference type="PANTHER" id="PTHR11439">
    <property type="entry name" value="GAG-POL-RELATED RETROTRANSPOSON"/>
    <property type="match status" value="1"/>
</dbReference>
<name>A0AAW1KXL5_SAPOF</name>
<dbReference type="PANTHER" id="PTHR11439:SF487">
    <property type="entry name" value="RNA-DIRECTED DNA POLYMERASE"/>
    <property type="match status" value="1"/>
</dbReference>
<dbReference type="AlphaFoldDB" id="A0AAW1KXL5"/>
<evidence type="ECO:0000313" key="2">
    <source>
        <dbReference type="Proteomes" id="UP001443914"/>
    </source>
</evidence>
<organism evidence="1 2">
    <name type="scientific">Saponaria officinalis</name>
    <name type="common">Common soapwort</name>
    <name type="synonym">Lychnis saponaria</name>
    <dbReference type="NCBI Taxonomy" id="3572"/>
    <lineage>
        <taxon>Eukaryota</taxon>
        <taxon>Viridiplantae</taxon>
        <taxon>Streptophyta</taxon>
        <taxon>Embryophyta</taxon>
        <taxon>Tracheophyta</taxon>
        <taxon>Spermatophyta</taxon>
        <taxon>Magnoliopsida</taxon>
        <taxon>eudicotyledons</taxon>
        <taxon>Gunneridae</taxon>
        <taxon>Pentapetalae</taxon>
        <taxon>Caryophyllales</taxon>
        <taxon>Caryophyllaceae</taxon>
        <taxon>Caryophylleae</taxon>
        <taxon>Saponaria</taxon>
    </lineage>
</organism>
<dbReference type="EMBL" id="JBDFQZ010000005">
    <property type="protein sequence ID" value="KAK9725070.1"/>
    <property type="molecule type" value="Genomic_DNA"/>
</dbReference>
<protein>
    <recommendedName>
        <fullName evidence="3">Copia protein</fullName>
    </recommendedName>
</protein>